<comment type="subcellular location">
    <subcellularLocation>
        <location evidence="1">Cell membrane</location>
        <topology evidence="1">Multi-pass membrane protein</topology>
    </subcellularLocation>
</comment>
<feature type="transmembrane region" description="Helical" evidence="6">
    <location>
        <begin position="370"/>
        <end position="392"/>
    </location>
</feature>
<dbReference type="Proteomes" id="UP000427769">
    <property type="component" value="Chromosome"/>
</dbReference>
<feature type="transmembrane region" description="Helical" evidence="6">
    <location>
        <begin position="343"/>
        <end position="364"/>
    </location>
</feature>
<feature type="transmembrane region" description="Helical" evidence="6">
    <location>
        <begin position="284"/>
        <end position="302"/>
    </location>
</feature>
<feature type="transmembrane region" description="Helical" evidence="6">
    <location>
        <begin position="43"/>
        <end position="67"/>
    </location>
</feature>
<feature type="transmembrane region" description="Helical" evidence="6">
    <location>
        <begin position="247"/>
        <end position="272"/>
    </location>
</feature>
<feature type="transmembrane region" description="Helical" evidence="6">
    <location>
        <begin position="208"/>
        <end position="227"/>
    </location>
</feature>
<dbReference type="PANTHER" id="PTHR43124:SF3">
    <property type="entry name" value="CHLORAMPHENICOL EFFLUX PUMP RV0191"/>
    <property type="match status" value="1"/>
</dbReference>
<keyword evidence="9" id="KW-1185">Reference proteome</keyword>
<dbReference type="PROSITE" id="PS50850">
    <property type="entry name" value="MFS"/>
    <property type="match status" value="1"/>
</dbReference>
<dbReference type="SUPFAM" id="SSF103473">
    <property type="entry name" value="MFS general substrate transporter"/>
    <property type="match status" value="1"/>
</dbReference>
<dbReference type="GO" id="GO:0022857">
    <property type="term" value="F:transmembrane transporter activity"/>
    <property type="evidence" value="ECO:0007669"/>
    <property type="project" value="InterPro"/>
</dbReference>
<dbReference type="InterPro" id="IPR050189">
    <property type="entry name" value="MFS_Efflux_Transporters"/>
</dbReference>
<accession>A0A5K7YY90</accession>
<keyword evidence="4 6" id="KW-1133">Transmembrane helix</keyword>
<evidence type="ECO:0000256" key="6">
    <source>
        <dbReference type="SAM" id="Phobius"/>
    </source>
</evidence>
<dbReference type="GO" id="GO:0005886">
    <property type="term" value="C:plasma membrane"/>
    <property type="evidence" value="ECO:0007669"/>
    <property type="project" value="UniProtKB-SubCell"/>
</dbReference>
<feature type="transmembrane region" description="Helical" evidence="6">
    <location>
        <begin position="166"/>
        <end position="187"/>
    </location>
</feature>
<dbReference type="RefSeq" id="WP_170302129.1">
    <property type="nucleotide sequence ID" value="NZ_AP021875.1"/>
</dbReference>
<keyword evidence="2" id="KW-1003">Cell membrane</keyword>
<dbReference type="Gene3D" id="1.20.1250.20">
    <property type="entry name" value="MFS general substrate transporter like domains"/>
    <property type="match status" value="2"/>
</dbReference>
<feature type="transmembrane region" description="Helical" evidence="6">
    <location>
        <begin position="308"/>
        <end position="331"/>
    </location>
</feature>
<gene>
    <name evidence="8" type="ORF">DSCW_10050</name>
</gene>
<dbReference type="InterPro" id="IPR011701">
    <property type="entry name" value="MFS"/>
</dbReference>
<dbReference type="EMBL" id="AP021875">
    <property type="protein sequence ID" value="BBO73588.1"/>
    <property type="molecule type" value="Genomic_DNA"/>
</dbReference>
<evidence type="ECO:0000256" key="3">
    <source>
        <dbReference type="ARBA" id="ARBA00022692"/>
    </source>
</evidence>
<evidence type="ECO:0000256" key="4">
    <source>
        <dbReference type="ARBA" id="ARBA00022989"/>
    </source>
</evidence>
<organism evidence="8 9">
    <name type="scientific">Desulfosarcina widdelii</name>
    <dbReference type="NCBI Taxonomy" id="947919"/>
    <lineage>
        <taxon>Bacteria</taxon>
        <taxon>Pseudomonadati</taxon>
        <taxon>Thermodesulfobacteriota</taxon>
        <taxon>Desulfobacteria</taxon>
        <taxon>Desulfobacterales</taxon>
        <taxon>Desulfosarcinaceae</taxon>
        <taxon>Desulfosarcina</taxon>
    </lineage>
</organism>
<proteinExistence type="predicted"/>
<feature type="transmembrane region" description="Helical" evidence="6">
    <location>
        <begin position="137"/>
        <end position="160"/>
    </location>
</feature>
<keyword evidence="5 6" id="KW-0472">Membrane</keyword>
<dbReference type="Pfam" id="PF07690">
    <property type="entry name" value="MFS_1"/>
    <property type="match status" value="1"/>
</dbReference>
<dbReference type="AlphaFoldDB" id="A0A5K7YY90"/>
<sequence length="399" mass="42273">MSKATEPSQRIGFPIAGITFFRLVLNTSKRFAYPFAPVLSRGLGVSLTAITSLIAVNQITALLGLLVGPISDRWGYRKMMVAGMALLGIGMLAAAFFPFYTVVLVALFLAGLGKSVLDPALQAWAGSHVPFDRRAMVIGILETSWAASTLVGIPLVAVIIDRYGWRSPFLVMGLLGVAGAVTLFFIIPREKEIPEADRTVSWATYLGAYGQLVGSKAALGALGYAFFVSAANDNLFVVYGAWLEKSFGLGLVALGMGTSLIGLAELFGEGLTATVSDRLGLKRALFWGLGLTTLSYFILPFLESALSAALVGIALIFLAFEFTMVTSFSLCTEILPASRATMMASFLATAGMGRVLGALLGGFVWQTGGIWATCWLSGGLTILGMGCLKIGLTGWQRKS</sequence>
<evidence type="ECO:0000256" key="2">
    <source>
        <dbReference type="ARBA" id="ARBA00022475"/>
    </source>
</evidence>
<dbReference type="KEGG" id="dwd:DSCW_10050"/>
<name>A0A5K7YY90_9BACT</name>
<keyword evidence="3 6" id="KW-0812">Transmembrane</keyword>
<dbReference type="PANTHER" id="PTHR43124">
    <property type="entry name" value="PURINE EFFLUX PUMP PBUE"/>
    <property type="match status" value="1"/>
</dbReference>
<reference evidence="8 9" key="1">
    <citation type="submission" date="2019-11" db="EMBL/GenBank/DDBJ databases">
        <title>Comparative genomics of hydrocarbon-degrading Desulfosarcina strains.</title>
        <authorList>
            <person name="Watanabe M."/>
            <person name="Kojima H."/>
            <person name="Fukui M."/>
        </authorList>
    </citation>
    <scope>NUCLEOTIDE SEQUENCE [LARGE SCALE GENOMIC DNA]</scope>
    <source>
        <strain evidence="8 9">PP31</strain>
    </source>
</reference>
<evidence type="ECO:0000313" key="9">
    <source>
        <dbReference type="Proteomes" id="UP000427769"/>
    </source>
</evidence>
<evidence type="ECO:0000256" key="5">
    <source>
        <dbReference type="ARBA" id="ARBA00023136"/>
    </source>
</evidence>
<evidence type="ECO:0000259" key="7">
    <source>
        <dbReference type="PROSITE" id="PS50850"/>
    </source>
</evidence>
<dbReference type="InterPro" id="IPR020846">
    <property type="entry name" value="MFS_dom"/>
</dbReference>
<dbReference type="InterPro" id="IPR036259">
    <property type="entry name" value="MFS_trans_sf"/>
</dbReference>
<evidence type="ECO:0000256" key="1">
    <source>
        <dbReference type="ARBA" id="ARBA00004651"/>
    </source>
</evidence>
<feature type="domain" description="Major facilitator superfamily (MFS) profile" evidence="7">
    <location>
        <begin position="12"/>
        <end position="399"/>
    </location>
</feature>
<evidence type="ECO:0000313" key="8">
    <source>
        <dbReference type="EMBL" id="BBO73588.1"/>
    </source>
</evidence>
<protein>
    <submittedName>
        <fullName evidence="8">MFS transporter</fullName>
    </submittedName>
</protein>